<dbReference type="AlphaFoldDB" id="A0A563EJ63"/>
<dbReference type="InterPro" id="IPR000182">
    <property type="entry name" value="GNAT_dom"/>
</dbReference>
<dbReference type="OrthoDB" id="5125488at2"/>
<dbReference type="SUPFAM" id="SSF55729">
    <property type="entry name" value="Acyl-CoA N-acyltransferases (Nat)"/>
    <property type="match status" value="1"/>
</dbReference>
<reference evidence="2 3" key="1">
    <citation type="submission" date="2019-07" db="EMBL/GenBank/DDBJ databases">
        <title>Lentzea xizangensis sp. nov., isolated from Qinghai-Tibetan Plateau Soils.</title>
        <authorList>
            <person name="Huang J."/>
        </authorList>
    </citation>
    <scope>NUCLEOTIDE SEQUENCE [LARGE SCALE GENOMIC DNA]</scope>
    <source>
        <strain evidence="2 3">FXJ1.1311</strain>
    </source>
</reference>
<dbReference type="EMBL" id="VOBR01000029">
    <property type="protein sequence ID" value="TWP46887.1"/>
    <property type="molecule type" value="Genomic_DNA"/>
</dbReference>
<accession>A0A563EJ63</accession>
<dbReference type="PANTHER" id="PTHR43792">
    <property type="entry name" value="GNAT FAMILY, PUTATIVE (AFU_ORTHOLOGUE AFUA_3G00765)-RELATED-RELATED"/>
    <property type="match status" value="1"/>
</dbReference>
<dbReference type="InterPro" id="IPR051531">
    <property type="entry name" value="N-acetyltransferase"/>
</dbReference>
<dbReference type="Gene3D" id="3.40.630.30">
    <property type="match status" value="1"/>
</dbReference>
<feature type="domain" description="N-acetyltransferase" evidence="1">
    <location>
        <begin position="1"/>
        <end position="158"/>
    </location>
</feature>
<dbReference type="Pfam" id="PF13302">
    <property type="entry name" value="Acetyltransf_3"/>
    <property type="match status" value="1"/>
</dbReference>
<dbReference type="InterPro" id="IPR016181">
    <property type="entry name" value="Acyl_CoA_acyltransferase"/>
</dbReference>
<keyword evidence="2" id="KW-0808">Transferase</keyword>
<evidence type="ECO:0000259" key="1">
    <source>
        <dbReference type="PROSITE" id="PS51186"/>
    </source>
</evidence>
<dbReference type="RefSeq" id="WP_146358396.1">
    <property type="nucleotide sequence ID" value="NZ_VOBR01000029.1"/>
</dbReference>
<evidence type="ECO:0000313" key="2">
    <source>
        <dbReference type="EMBL" id="TWP46887.1"/>
    </source>
</evidence>
<dbReference type="Proteomes" id="UP000316639">
    <property type="component" value="Unassembled WGS sequence"/>
</dbReference>
<proteinExistence type="predicted"/>
<gene>
    <name evidence="2" type="ORF">FKR81_34345</name>
</gene>
<dbReference type="GO" id="GO:0016747">
    <property type="term" value="F:acyltransferase activity, transferring groups other than amino-acyl groups"/>
    <property type="evidence" value="ECO:0007669"/>
    <property type="project" value="InterPro"/>
</dbReference>
<organism evidence="2 3">
    <name type="scientific">Lentzea tibetensis</name>
    <dbReference type="NCBI Taxonomy" id="2591470"/>
    <lineage>
        <taxon>Bacteria</taxon>
        <taxon>Bacillati</taxon>
        <taxon>Actinomycetota</taxon>
        <taxon>Actinomycetes</taxon>
        <taxon>Pseudonocardiales</taxon>
        <taxon>Pseudonocardiaceae</taxon>
        <taxon>Lentzea</taxon>
    </lineage>
</organism>
<protein>
    <submittedName>
        <fullName evidence="2">GNAT family N-acetyltransferase</fullName>
    </submittedName>
</protein>
<sequence>MIERLRPDHGPALLAFEQENRAYFAAWVPDRGDAYFTDFDARHRSLLAEQATGLCHFHLVLDADGSVLGRVNLVDVAGGTAELGFRIALKAAGKGLATASVRAVCDLARTEYGLTSLRASAAVVNTASRTVLSRAGFVPTGSAVLSGEPAISYVLRLTSADTQSSASQAE</sequence>
<dbReference type="PROSITE" id="PS51186">
    <property type="entry name" value="GNAT"/>
    <property type="match status" value="1"/>
</dbReference>
<keyword evidence="3" id="KW-1185">Reference proteome</keyword>
<evidence type="ECO:0000313" key="3">
    <source>
        <dbReference type="Proteomes" id="UP000316639"/>
    </source>
</evidence>
<comment type="caution">
    <text evidence="2">The sequence shown here is derived from an EMBL/GenBank/DDBJ whole genome shotgun (WGS) entry which is preliminary data.</text>
</comment>
<name>A0A563EJ63_9PSEU</name>